<gene>
    <name evidence="1" type="ORF">H5410_030768</name>
</gene>
<dbReference type="Proteomes" id="UP000824120">
    <property type="component" value="Chromosome 6"/>
</dbReference>
<dbReference type="EMBL" id="JACXVP010000006">
    <property type="protein sequence ID" value="KAG5599398.1"/>
    <property type="molecule type" value="Genomic_DNA"/>
</dbReference>
<protein>
    <submittedName>
        <fullName evidence="1">Uncharacterized protein</fullName>
    </submittedName>
</protein>
<dbReference type="AlphaFoldDB" id="A0A9J5YKB8"/>
<proteinExistence type="predicted"/>
<evidence type="ECO:0000313" key="2">
    <source>
        <dbReference type="Proteomes" id="UP000824120"/>
    </source>
</evidence>
<comment type="caution">
    <text evidence="1">The sequence shown here is derived from an EMBL/GenBank/DDBJ whole genome shotgun (WGS) entry which is preliminary data.</text>
</comment>
<keyword evidence="2" id="KW-1185">Reference proteome</keyword>
<evidence type="ECO:0000313" key="1">
    <source>
        <dbReference type="EMBL" id="KAG5599398.1"/>
    </source>
</evidence>
<organism evidence="1 2">
    <name type="scientific">Solanum commersonii</name>
    <name type="common">Commerson's wild potato</name>
    <name type="synonym">Commerson's nightshade</name>
    <dbReference type="NCBI Taxonomy" id="4109"/>
    <lineage>
        <taxon>Eukaryota</taxon>
        <taxon>Viridiplantae</taxon>
        <taxon>Streptophyta</taxon>
        <taxon>Embryophyta</taxon>
        <taxon>Tracheophyta</taxon>
        <taxon>Spermatophyta</taxon>
        <taxon>Magnoliopsida</taxon>
        <taxon>eudicotyledons</taxon>
        <taxon>Gunneridae</taxon>
        <taxon>Pentapetalae</taxon>
        <taxon>asterids</taxon>
        <taxon>lamiids</taxon>
        <taxon>Solanales</taxon>
        <taxon>Solanaceae</taxon>
        <taxon>Solanoideae</taxon>
        <taxon>Solaneae</taxon>
        <taxon>Solanum</taxon>
    </lineage>
</organism>
<reference evidence="1 2" key="1">
    <citation type="submission" date="2020-09" db="EMBL/GenBank/DDBJ databases">
        <title>De no assembly of potato wild relative species, Solanum commersonii.</title>
        <authorList>
            <person name="Cho K."/>
        </authorList>
    </citation>
    <scope>NUCLEOTIDE SEQUENCE [LARGE SCALE GENOMIC DNA]</scope>
    <source>
        <strain evidence="1">LZ3.2</strain>
        <tissue evidence="1">Leaf</tissue>
    </source>
</reference>
<sequence length="90" mass="10478">MSAKEEVGESRTLVVYNGSASRINEIGLQLYPISKYLYLPKYFHAWKYGKKKKIKLGDSFEAIAKLKRLASTRTLVNRMKRFIRLFASIF</sequence>
<accession>A0A9J5YKB8</accession>
<name>A0A9J5YKB8_SOLCO</name>